<evidence type="ECO:0000313" key="2">
    <source>
        <dbReference type="EMBL" id="GMA36975.1"/>
    </source>
</evidence>
<name>A0ABQ6II38_9MICO</name>
<sequence length="93" mass="10295">MERTYRTVAQAAMMTNEEFTSGTPEEFLATLQAFADHLVATSSRFVGSREDGSWRDEFLSVRNGGTWLTAAECDEPRRGPRGPVRQVRGQAAA</sequence>
<dbReference type="Proteomes" id="UP001157125">
    <property type="component" value="Unassembled WGS sequence"/>
</dbReference>
<protein>
    <submittedName>
        <fullName evidence="2">Uncharacterized protein</fullName>
    </submittedName>
</protein>
<evidence type="ECO:0000256" key="1">
    <source>
        <dbReference type="SAM" id="MobiDB-lite"/>
    </source>
</evidence>
<gene>
    <name evidence="2" type="ORF">GCM10025876_31790</name>
</gene>
<comment type="caution">
    <text evidence="2">The sequence shown here is derived from an EMBL/GenBank/DDBJ whole genome shotgun (WGS) entry which is preliminary data.</text>
</comment>
<evidence type="ECO:0000313" key="3">
    <source>
        <dbReference type="Proteomes" id="UP001157125"/>
    </source>
</evidence>
<accession>A0ABQ6II38</accession>
<organism evidence="2 3">
    <name type="scientific">Demequina litorisediminis</name>
    <dbReference type="NCBI Taxonomy" id="1849022"/>
    <lineage>
        <taxon>Bacteria</taxon>
        <taxon>Bacillati</taxon>
        <taxon>Actinomycetota</taxon>
        <taxon>Actinomycetes</taxon>
        <taxon>Micrococcales</taxon>
        <taxon>Demequinaceae</taxon>
        <taxon>Demequina</taxon>
    </lineage>
</organism>
<dbReference type="EMBL" id="BSUN01000001">
    <property type="protein sequence ID" value="GMA36975.1"/>
    <property type="molecule type" value="Genomic_DNA"/>
</dbReference>
<feature type="compositionally biased region" description="Low complexity" evidence="1">
    <location>
        <begin position="81"/>
        <end position="93"/>
    </location>
</feature>
<keyword evidence="3" id="KW-1185">Reference proteome</keyword>
<dbReference type="RefSeq" id="WP_284328895.1">
    <property type="nucleotide sequence ID" value="NZ_BSUN01000001.1"/>
</dbReference>
<reference evidence="3" key="1">
    <citation type="journal article" date="2019" name="Int. J. Syst. Evol. Microbiol.">
        <title>The Global Catalogue of Microorganisms (GCM) 10K type strain sequencing project: providing services to taxonomists for standard genome sequencing and annotation.</title>
        <authorList>
            <consortium name="The Broad Institute Genomics Platform"/>
            <consortium name="The Broad Institute Genome Sequencing Center for Infectious Disease"/>
            <person name="Wu L."/>
            <person name="Ma J."/>
        </authorList>
    </citation>
    <scope>NUCLEOTIDE SEQUENCE [LARGE SCALE GENOMIC DNA]</scope>
    <source>
        <strain evidence="3">NBRC 112299</strain>
    </source>
</reference>
<proteinExistence type="predicted"/>
<feature type="region of interest" description="Disordered" evidence="1">
    <location>
        <begin position="72"/>
        <end position="93"/>
    </location>
</feature>